<evidence type="ECO:0000256" key="1">
    <source>
        <dbReference type="SAM" id="MobiDB-lite"/>
    </source>
</evidence>
<organism evidence="2 3">
    <name type="scientific">Rhizophagus irregularis</name>
    <dbReference type="NCBI Taxonomy" id="588596"/>
    <lineage>
        <taxon>Eukaryota</taxon>
        <taxon>Fungi</taxon>
        <taxon>Fungi incertae sedis</taxon>
        <taxon>Mucoromycota</taxon>
        <taxon>Glomeromycotina</taxon>
        <taxon>Glomeromycetes</taxon>
        <taxon>Glomerales</taxon>
        <taxon>Glomeraceae</taxon>
        <taxon>Rhizophagus</taxon>
    </lineage>
</organism>
<keyword evidence="3" id="KW-1185">Reference proteome</keyword>
<feature type="compositionally biased region" description="Low complexity" evidence="1">
    <location>
        <begin position="49"/>
        <end position="85"/>
    </location>
</feature>
<accession>A0A2I1HM86</accession>
<dbReference type="Proteomes" id="UP000234323">
    <property type="component" value="Unassembled WGS sequence"/>
</dbReference>
<gene>
    <name evidence="2" type="ORF">RhiirA4_483193</name>
</gene>
<reference evidence="2 3" key="1">
    <citation type="submission" date="2015-10" db="EMBL/GenBank/DDBJ databases">
        <title>Genome analyses suggest a sexual origin of heterokaryosis in a supposedly ancient asexual fungus.</title>
        <authorList>
            <person name="Ropars J."/>
            <person name="Sedzielewska K."/>
            <person name="Noel J."/>
            <person name="Charron P."/>
            <person name="Farinelli L."/>
            <person name="Marton T."/>
            <person name="Kruger M."/>
            <person name="Pelin A."/>
            <person name="Brachmann A."/>
            <person name="Corradi N."/>
        </authorList>
    </citation>
    <scope>NUCLEOTIDE SEQUENCE [LARGE SCALE GENOMIC DNA]</scope>
    <source>
        <strain evidence="2 3">A4</strain>
    </source>
</reference>
<evidence type="ECO:0000313" key="2">
    <source>
        <dbReference type="EMBL" id="PKY59990.1"/>
    </source>
</evidence>
<comment type="caution">
    <text evidence="2">The sequence shown here is derived from an EMBL/GenBank/DDBJ whole genome shotgun (WGS) entry which is preliminary data.</text>
</comment>
<dbReference type="EMBL" id="LLXI01003894">
    <property type="protein sequence ID" value="PKY59990.1"/>
    <property type="molecule type" value="Genomic_DNA"/>
</dbReference>
<feature type="region of interest" description="Disordered" evidence="1">
    <location>
        <begin position="49"/>
        <end position="94"/>
    </location>
</feature>
<protein>
    <submittedName>
        <fullName evidence="2">Uncharacterized protein</fullName>
    </submittedName>
</protein>
<dbReference type="AlphaFoldDB" id="A0A2I1HM86"/>
<sequence length="94" mass="10795">MAKAYKTVMGLLEYEYLLFESMKTIKDFMWSKGRSKKMTMRMINSPTGSVKKIKSTVTTKKTKSTATTKKTRNTTNTKKTKSIMTAKKIKKARI</sequence>
<evidence type="ECO:0000313" key="3">
    <source>
        <dbReference type="Proteomes" id="UP000234323"/>
    </source>
</evidence>
<name>A0A2I1HM86_9GLOM</name>
<proteinExistence type="predicted"/>